<evidence type="ECO:0000313" key="1">
    <source>
        <dbReference type="EMBL" id="CAD9652583.1"/>
    </source>
</evidence>
<dbReference type="EMBL" id="HBHE01000172">
    <property type="protein sequence ID" value="CAD9652583.1"/>
    <property type="molecule type" value="Transcribed_RNA"/>
</dbReference>
<gene>
    <name evidence="1" type="ORF">TPAC0785_LOCUS127</name>
</gene>
<dbReference type="InterPro" id="IPR026906">
    <property type="entry name" value="LRR_5"/>
</dbReference>
<accession>A0A7S2QUR1</accession>
<dbReference type="Pfam" id="PF13306">
    <property type="entry name" value="LRR_5"/>
    <property type="match status" value="1"/>
</dbReference>
<dbReference type="Gene3D" id="3.80.10.10">
    <property type="entry name" value="Ribonuclease Inhibitor"/>
    <property type="match status" value="1"/>
</dbReference>
<sequence>MSEKVVTNFTEVYDEHWDRLMTEVESIGRTYEDMEEDQFGNYTTATAKVHLVVKDEVVIGKGAFEGSVNLWKVTETRTSGVCVDAFYRCVNLIEAILPSANSVGFNSFGNCEKLTNVRLPNVNSVGEWSF</sequence>
<proteinExistence type="predicted"/>
<dbReference type="InterPro" id="IPR032675">
    <property type="entry name" value="LRR_dom_sf"/>
</dbReference>
<name>A0A7S2QUR1_9STRA</name>
<reference evidence="1" key="1">
    <citation type="submission" date="2021-01" db="EMBL/GenBank/DDBJ databases">
        <authorList>
            <person name="Corre E."/>
            <person name="Pelletier E."/>
            <person name="Niang G."/>
            <person name="Scheremetjew M."/>
            <person name="Finn R."/>
            <person name="Kale V."/>
            <person name="Holt S."/>
            <person name="Cochrane G."/>
            <person name="Meng A."/>
            <person name="Brown T."/>
            <person name="Cohen L."/>
        </authorList>
    </citation>
    <scope>NUCLEOTIDE SEQUENCE</scope>
    <source>
        <strain evidence="1">CCMP 1866</strain>
    </source>
</reference>
<dbReference type="AlphaFoldDB" id="A0A7S2QUR1"/>
<organism evidence="1">
    <name type="scientific">Triparma pacifica</name>
    <dbReference type="NCBI Taxonomy" id="91992"/>
    <lineage>
        <taxon>Eukaryota</taxon>
        <taxon>Sar</taxon>
        <taxon>Stramenopiles</taxon>
        <taxon>Ochrophyta</taxon>
        <taxon>Bolidophyceae</taxon>
        <taxon>Parmales</taxon>
        <taxon>Triparmaceae</taxon>
        <taxon>Triparma</taxon>
    </lineage>
</organism>
<protein>
    <submittedName>
        <fullName evidence="1">Uncharacterized protein</fullName>
    </submittedName>
</protein>